<dbReference type="GO" id="GO:0030915">
    <property type="term" value="C:Smc5-Smc6 complex"/>
    <property type="evidence" value="ECO:0007669"/>
    <property type="project" value="InterPro"/>
</dbReference>
<dbReference type="InterPro" id="IPR011513">
    <property type="entry name" value="Nse1"/>
</dbReference>
<organism evidence="16 17">
    <name type="scientific">Cloeon dipterum</name>
    <dbReference type="NCBI Taxonomy" id="197152"/>
    <lineage>
        <taxon>Eukaryota</taxon>
        <taxon>Metazoa</taxon>
        <taxon>Ecdysozoa</taxon>
        <taxon>Arthropoda</taxon>
        <taxon>Hexapoda</taxon>
        <taxon>Insecta</taxon>
        <taxon>Pterygota</taxon>
        <taxon>Palaeoptera</taxon>
        <taxon>Ephemeroptera</taxon>
        <taxon>Pisciforma</taxon>
        <taxon>Baetidae</taxon>
        <taxon>Cloeon</taxon>
    </lineage>
</organism>
<feature type="domain" description="Non-structural maintenance of chromosomes element 1 RING C4HC3-type" evidence="15">
    <location>
        <begin position="176"/>
        <end position="217"/>
    </location>
</feature>
<dbReference type="InterPro" id="IPR013083">
    <property type="entry name" value="Znf_RING/FYVE/PHD"/>
</dbReference>
<evidence type="ECO:0000313" key="17">
    <source>
        <dbReference type="Proteomes" id="UP000494165"/>
    </source>
</evidence>
<dbReference type="GO" id="GO:0061630">
    <property type="term" value="F:ubiquitin protein ligase activity"/>
    <property type="evidence" value="ECO:0007669"/>
    <property type="project" value="UniProtKB-EC"/>
</dbReference>
<keyword evidence="6" id="KW-0808">Transferase</keyword>
<evidence type="ECO:0000256" key="2">
    <source>
        <dbReference type="ARBA" id="ARBA00004123"/>
    </source>
</evidence>
<evidence type="ECO:0000256" key="13">
    <source>
        <dbReference type="ARBA" id="ARBA00023204"/>
    </source>
</evidence>
<keyword evidence="8" id="KW-0227">DNA damage</keyword>
<evidence type="ECO:0000256" key="8">
    <source>
        <dbReference type="ARBA" id="ARBA00022763"/>
    </source>
</evidence>
<dbReference type="Gene3D" id="3.30.40.10">
    <property type="entry name" value="Zinc/RING finger domain, C3HC4 (zinc finger)"/>
    <property type="match status" value="1"/>
</dbReference>
<dbReference type="GO" id="GO:0000724">
    <property type="term" value="P:double-strand break repair via homologous recombination"/>
    <property type="evidence" value="ECO:0007669"/>
    <property type="project" value="TreeGrafter"/>
</dbReference>
<keyword evidence="9" id="KW-0863">Zinc-finger</keyword>
<dbReference type="PANTHER" id="PTHR20973:SF0">
    <property type="entry name" value="NON-STRUCTURAL MAINTENANCE OF CHROMOSOMES ELEMENT 1 HOMOLOG"/>
    <property type="match status" value="1"/>
</dbReference>
<dbReference type="GO" id="GO:0005634">
    <property type="term" value="C:nucleus"/>
    <property type="evidence" value="ECO:0007669"/>
    <property type="project" value="UniProtKB-SubCell"/>
</dbReference>
<keyword evidence="11" id="KW-0862">Zinc</keyword>
<evidence type="ECO:0000256" key="14">
    <source>
        <dbReference type="ARBA" id="ARBA00023242"/>
    </source>
</evidence>
<evidence type="ECO:0000256" key="1">
    <source>
        <dbReference type="ARBA" id="ARBA00000900"/>
    </source>
</evidence>
<evidence type="ECO:0000256" key="7">
    <source>
        <dbReference type="ARBA" id="ARBA00022723"/>
    </source>
</evidence>
<evidence type="ECO:0000259" key="15">
    <source>
        <dbReference type="Pfam" id="PF08746"/>
    </source>
</evidence>
<keyword evidence="7" id="KW-0479">Metal-binding</keyword>
<comment type="subcellular location">
    <subcellularLocation>
        <location evidence="2">Nucleus</location>
    </subcellularLocation>
</comment>
<protein>
    <recommendedName>
        <fullName evidence="5">Non-structural maintenance of chromosomes element 1 homolog</fullName>
        <ecNumber evidence="4">2.3.2.27</ecNumber>
    </recommendedName>
</protein>
<proteinExistence type="inferred from homology"/>
<name>A0A8S1C001_9INSE</name>
<reference evidence="16 17" key="1">
    <citation type="submission" date="2020-04" db="EMBL/GenBank/DDBJ databases">
        <authorList>
            <person name="Alioto T."/>
            <person name="Alioto T."/>
            <person name="Gomez Garrido J."/>
        </authorList>
    </citation>
    <scope>NUCLEOTIDE SEQUENCE [LARGE SCALE GENOMIC DNA]</scope>
</reference>
<evidence type="ECO:0000256" key="6">
    <source>
        <dbReference type="ARBA" id="ARBA00022679"/>
    </source>
</evidence>
<dbReference type="Gene3D" id="1.10.10.10">
    <property type="entry name" value="Winged helix-like DNA-binding domain superfamily/Winged helix DNA-binding domain"/>
    <property type="match status" value="1"/>
</dbReference>
<evidence type="ECO:0000256" key="4">
    <source>
        <dbReference type="ARBA" id="ARBA00012483"/>
    </source>
</evidence>
<evidence type="ECO:0000313" key="16">
    <source>
        <dbReference type="EMBL" id="CAB3362340.1"/>
    </source>
</evidence>
<evidence type="ECO:0000256" key="3">
    <source>
        <dbReference type="ARBA" id="ARBA00010258"/>
    </source>
</evidence>
<dbReference type="Gene3D" id="3.90.1150.220">
    <property type="match status" value="1"/>
</dbReference>
<evidence type="ECO:0000256" key="9">
    <source>
        <dbReference type="ARBA" id="ARBA00022771"/>
    </source>
</evidence>
<comment type="caution">
    <text evidence="16">The sequence shown here is derived from an EMBL/GenBank/DDBJ whole genome shotgun (WGS) entry which is preliminary data.</text>
</comment>
<comment type="catalytic activity">
    <reaction evidence="1">
        <text>S-ubiquitinyl-[E2 ubiquitin-conjugating enzyme]-L-cysteine + [acceptor protein]-L-lysine = [E2 ubiquitin-conjugating enzyme]-L-cysteine + N(6)-ubiquitinyl-[acceptor protein]-L-lysine.</text>
        <dbReference type="EC" id="2.3.2.27"/>
    </reaction>
</comment>
<keyword evidence="17" id="KW-1185">Reference proteome</keyword>
<evidence type="ECO:0000256" key="5">
    <source>
        <dbReference type="ARBA" id="ARBA00019422"/>
    </source>
</evidence>
<sequence>MANNNMVAQNKALELYLDCRDGTADEVSPETHTEKTIVKFIDQVNEKIEPLNLSIKLVTCEATNKKFFVLHAMHENDLTRLVAARQWGRNERSVLKTAIKTIVSSPNGRVSKAACAMSCADLPEKIKREDLTKVLQKLIHENWLIELNNQIYVGPRTLAEMKKYLSDEFEEKASACKLCKELTIRGSSCPSSCGVKLHQDCLQAFFSKAKNRKCMGCKKPWPEELVDKQDALSDTEETEY</sequence>
<dbReference type="Pfam" id="PF08746">
    <property type="entry name" value="zf-RING-like"/>
    <property type="match status" value="1"/>
</dbReference>
<dbReference type="EC" id="2.3.2.27" evidence="4"/>
<keyword evidence="10" id="KW-0833">Ubl conjugation pathway</keyword>
<keyword evidence="12" id="KW-0233">DNA recombination</keyword>
<evidence type="ECO:0000256" key="10">
    <source>
        <dbReference type="ARBA" id="ARBA00022786"/>
    </source>
</evidence>
<keyword evidence="13" id="KW-0234">DNA repair</keyword>
<comment type="similarity">
    <text evidence="3">Belongs to the NSE1 family.</text>
</comment>
<accession>A0A8S1C001</accession>
<keyword evidence="14" id="KW-0539">Nucleus</keyword>
<dbReference type="InterPro" id="IPR014857">
    <property type="entry name" value="Nse1_RING_C4HC3-type"/>
</dbReference>
<dbReference type="EMBL" id="CADEPI010000008">
    <property type="protein sequence ID" value="CAB3362340.1"/>
    <property type="molecule type" value="Genomic_DNA"/>
</dbReference>
<dbReference type="AlphaFoldDB" id="A0A8S1C001"/>
<gene>
    <name evidence="16" type="ORF">CLODIP_2_CD05049</name>
</gene>
<dbReference type="Proteomes" id="UP000494165">
    <property type="component" value="Unassembled WGS sequence"/>
</dbReference>
<dbReference type="GO" id="GO:0008270">
    <property type="term" value="F:zinc ion binding"/>
    <property type="evidence" value="ECO:0007669"/>
    <property type="project" value="UniProtKB-KW"/>
</dbReference>
<dbReference type="OrthoDB" id="185455at2759"/>
<evidence type="ECO:0000256" key="11">
    <source>
        <dbReference type="ARBA" id="ARBA00022833"/>
    </source>
</evidence>
<evidence type="ECO:0000256" key="12">
    <source>
        <dbReference type="ARBA" id="ARBA00023172"/>
    </source>
</evidence>
<dbReference type="PANTHER" id="PTHR20973">
    <property type="entry name" value="NON-SMC ELEMENT 1-RELATED"/>
    <property type="match status" value="1"/>
</dbReference>
<dbReference type="InterPro" id="IPR036388">
    <property type="entry name" value="WH-like_DNA-bd_sf"/>
</dbReference>